<dbReference type="InterPro" id="IPR023298">
    <property type="entry name" value="ATPase_P-typ_TM_dom_sf"/>
</dbReference>
<feature type="transmembrane region" description="Helical" evidence="1">
    <location>
        <begin position="267"/>
        <end position="287"/>
    </location>
</feature>
<organism evidence="3 4">
    <name type="scientific">Nicrophorus vespilloides</name>
    <name type="common">Boreal carrion beetle</name>
    <dbReference type="NCBI Taxonomy" id="110193"/>
    <lineage>
        <taxon>Eukaryota</taxon>
        <taxon>Metazoa</taxon>
        <taxon>Ecdysozoa</taxon>
        <taxon>Arthropoda</taxon>
        <taxon>Hexapoda</taxon>
        <taxon>Insecta</taxon>
        <taxon>Pterygota</taxon>
        <taxon>Neoptera</taxon>
        <taxon>Endopterygota</taxon>
        <taxon>Coleoptera</taxon>
        <taxon>Polyphaga</taxon>
        <taxon>Staphyliniformia</taxon>
        <taxon>Silphidae</taxon>
        <taxon>Nicrophorinae</taxon>
        <taxon>Nicrophorus</taxon>
    </lineage>
</organism>
<feature type="transmembrane region" description="Helical" evidence="1">
    <location>
        <begin position="1158"/>
        <end position="1182"/>
    </location>
</feature>
<evidence type="ECO:0000259" key="2">
    <source>
        <dbReference type="Pfam" id="PF00689"/>
    </source>
</evidence>
<dbReference type="GeneID" id="108568431"/>
<accession>A0ABM1NDV0</accession>
<dbReference type="PANTHER" id="PTHR13219:SF6">
    <property type="entry name" value="TRANSMEMBRANE PROTEIN 94"/>
    <property type="match status" value="1"/>
</dbReference>
<evidence type="ECO:0000256" key="1">
    <source>
        <dbReference type="SAM" id="Phobius"/>
    </source>
</evidence>
<dbReference type="Pfam" id="PF00689">
    <property type="entry name" value="Cation_ATPase_C"/>
    <property type="match status" value="1"/>
</dbReference>
<keyword evidence="1 4" id="KW-0812">Transmembrane</keyword>
<feature type="transmembrane region" description="Helical" evidence="1">
    <location>
        <begin position="80"/>
        <end position="101"/>
    </location>
</feature>
<feature type="transmembrane region" description="Helical" evidence="1">
    <location>
        <begin position="1304"/>
        <end position="1324"/>
    </location>
</feature>
<dbReference type="PANTHER" id="PTHR13219">
    <property type="entry name" value="TRANSMEMBRANE PROTEIN 94"/>
    <property type="match status" value="1"/>
</dbReference>
<dbReference type="SUPFAM" id="SSF81665">
    <property type="entry name" value="Calcium ATPase, transmembrane domain M"/>
    <property type="match status" value="1"/>
</dbReference>
<keyword evidence="3" id="KW-1185">Reference proteome</keyword>
<dbReference type="InterPro" id="IPR039720">
    <property type="entry name" value="TMEM94"/>
</dbReference>
<protein>
    <submittedName>
        <fullName evidence="4">Transmembrane protein 94 isoform X1</fullName>
    </submittedName>
</protein>
<feature type="transmembrane region" description="Helical" evidence="1">
    <location>
        <begin position="53"/>
        <end position="74"/>
    </location>
</feature>
<feature type="transmembrane region" description="Helical" evidence="1">
    <location>
        <begin position="1233"/>
        <end position="1252"/>
    </location>
</feature>
<feature type="transmembrane region" description="Helical" evidence="1">
    <location>
        <begin position="1118"/>
        <end position="1137"/>
    </location>
</feature>
<feature type="transmembrane region" description="Helical" evidence="1">
    <location>
        <begin position="299"/>
        <end position="323"/>
    </location>
</feature>
<dbReference type="SUPFAM" id="SSF81660">
    <property type="entry name" value="Metal cation-transporting ATPase, ATP-binding domain N"/>
    <property type="match status" value="1"/>
</dbReference>
<reference evidence="4" key="1">
    <citation type="submission" date="2025-08" db="UniProtKB">
        <authorList>
            <consortium name="RefSeq"/>
        </authorList>
    </citation>
    <scope>IDENTIFICATION</scope>
    <source>
        <tissue evidence="4">Whole Larva</tissue>
    </source>
</reference>
<name>A0ABM1NDV0_NICVS</name>
<evidence type="ECO:0000313" key="3">
    <source>
        <dbReference type="Proteomes" id="UP000695000"/>
    </source>
</evidence>
<feature type="transmembrane region" description="Helical" evidence="1">
    <location>
        <begin position="1264"/>
        <end position="1284"/>
    </location>
</feature>
<dbReference type="InterPro" id="IPR023299">
    <property type="entry name" value="ATPase_P-typ_cyto_dom_N"/>
</dbReference>
<feature type="domain" description="Cation-transporting P-type ATPase C-terminal" evidence="2">
    <location>
        <begin position="1110"/>
        <end position="1325"/>
    </location>
</feature>
<gene>
    <name evidence="4" type="primary">LOC108568431</name>
</gene>
<proteinExistence type="predicted"/>
<dbReference type="RefSeq" id="XP_017785000.1">
    <property type="nucleotide sequence ID" value="XM_017929511.1"/>
</dbReference>
<dbReference type="Gene3D" id="1.20.1110.10">
    <property type="entry name" value="Calcium-transporting ATPase, transmembrane domain"/>
    <property type="match status" value="1"/>
</dbReference>
<dbReference type="Proteomes" id="UP000695000">
    <property type="component" value="Unplaced"/>
</dbReference>
<feature type="transmembrane region" description="Helical" evidence="1">
    <location>
        <begin position="1089"/>
        <end position="1112"/>
    </location>
</feature>
<keyword evidence="1" id="KW-1133">Transmembrane helix</keyword>
<sequence>MEEAVGLTTKDALNRLSKEIEHVVKHYKTSHKQKRHFSWLYDSLHHNSYYTNINWISTFLLLVCASTMILTFVNANSSSYLIYEATIILVIMTLAVILELFDNKLRHNEIMIRVMGLVKSIKTEMETVSWQADDYPHLYTPFSPCITLQWTYRDNKIVNLPWALLVQDDIIVVRPGQLSPGYCESLDKCSEYPLLHFKEVYGPTLQNANEIFSVPKARKPLDSKRYRMLETPILNNLKMILEQGLDRPITPHNKQRHLVIVRVIERIVLPSVLLLIFLINIIRFLYLENIIGRASWVDLFLLVPITTVLPLLPMTFPIIWNLLNYLGMARFKTLFDLCPIMKIKEELFDDQDTKTEILSDIEFDYRLIWHNFKDIILGRVSMLPRTANILQVLGSVTALCCVDKKGILSWPNPTAEKVFFLHNTENLSDVSSLANLNELNTDEKKEVEENEEEQPSEVSCSAIAEVLDVTYNPNEPFKLHFDDMKWHNHLNSLKPLGLSILLNTCNLDTQDHYTQFCAHITCEAMYNENLVPVTNRRCLCELAKEIGFLEQAQKIFSLEQQLSTFRHLQPEMVRRDNKYARSLSMSTKLKFPFPHMFAVVVKELSSGSMQLLSQGTADIVLDSCVDYWDGYDLCPLTPADRKKVQDFYQRSSLTAYCTAFAYRPLSKGVSDKLSKVYLELPSDSRHLYQCHRSPTPVHWDCRSVLEPKIRTPLGPFYSTDSLLYNDTPCSDVADADSCFDMQCNQVLIGLITMQYQAQCDMVHLIEQLERACIRFVHFSKENELRSRVFSEKMGLESGWNCHISLLSDRNRQDIGAASRGSTALIRRKSQSDRRLYSIDTPTNEFKNILDSNLESSRTMSFSAPSAINMDQTVVRFDIENEPLMKQISKDKDVNSISDGENANSQESVLMQETGKDTHDWQSLSCLTDSTEQSAPINFDMSNRAKLPRGIDKIRPHIEMIDNVPLLVSLFTDCTAASTKEMLHIMQDYGEVVCVIGSSANNENMGIFMQANASIGIEPIYPQVCQKKDACLKTSVTNTQKLLSSPIELSRSLNSIPCSLSFMREDPISIFHLVMEARHYISILWNTAQFWLSCCITLSMMQLVGALFMLPALLTPGQVIWIVCVLIPLLSCSLIGTKTDKNIMKKPQSKNEIIFNAELASFVIWCYGSKFLPAIFIVLVTFASSLASYCLDLCSKQNCSCILFYLPMEQQNSTVIGGWMDTEHSVTLQHSQNFVVFLILLHFVTISIGFVHREQNIWTRGPQNNFIWLSTVILLLLIQSIYTFISIGKSYNGNENTTTRYTLNMIILIFGMISPLITFIINELVKREEIRVNLRQQRRTRLEFGTKLGMNSPF</sequence>
<keyword evidence="1" id="KW-0472">Membrane</keyword>
<dbReference type="InterPro" id="IPR006068">
    <property type="entry name" value="ATPase_P-typ_cation-transptr_C"/>
</dbReference>
<evidence type="ECO:0000313" key="4">
    <source>
        <dbReference type="RefSeq" id="XP_017785000.1"/>
    </source>
</evidence>